<dbReference type="GO" id="GO:0000139">
    <property type="term" value="C:Golgi membrane"/>
    <property type="evidence" value="ECO:0007669"/>
    <property type="project" value="TreeGrafter"/>
</dbReference>
<dbReference type="InterPro" id="IPR016181">
    <property type="entry name" value="Acyl_CoA_acyltransferase"/>
</dbReference>
<evidence type="ECO:0000256" key="3">
    <source>
        <dbReference type="ARBA" id="ARBA00022829"/>
    </source>
</evidence>
<evidence type="ECO:0000256" key="4">
    <source>
        <dbReference type="ARBA" id="ARBA00022853"/>
    </source>
</evidence>
<dbReference type="EC" id="2.3.1.259" evidence="7"/>
<evidence type="ECO:0000256" key="2">
    <source>
        <dbReference type="ARBA" id="ARBA00022679"/>
    </source>
</evidence>
<dbReference type="PROSITE" id="PS51186">
    <property type="entry name" value="GNAT"/>
    <property type="match status" value="1"/>
</dbReference>
<evidence type="ECO:0000313" key="14">
    <source>
        <dbReference type="Proteomes" id="UP001165065"/>
    </source>
</evidence>
<dbReference type="InterPro" id="IPR045141">
    <property type="entry name" value="NAA60-like"/>
</dbReference>
<dbReference type="InterPro" id="IPR000182">
    <property type="entry name" value="GNAT_dom"/>
</dbReference>
<dbReference type="PANTHER" id="PTHR14744:SF15">
    <property type="entry name" value="N-ALPHA-ACETYLTRANSFERASE 60"/>
    <property type="match status" value="1"/>
</dbReference>
<comment type="caution">
    <text evidence="13">The sequence shown here is derived from an EMBL/GenBank/DDBJ whole genome shotgun (WGS) entry which is preliminary data.</text>
</comment>
<dbReference type="Proteomes" id="UP001165065">
    <property type="component" value="Unassembled WGS sequence"/>
</dbReference>
<name>A0A9W7L9Y1_9STRA</name>
<gene>
    <name evidence="13" type="ORF">TrCOL_g11029</name>
</gene>
<evidence type="ECO:0000256" key="9">
    <source>
        <dbReference type="ARBA" id="ARBA00048017"/>
    </source>
</evidence>
<evidence type="ECO:0000256" key="8">
    <source>
        <dbReference type="ARBA" id="ARBA00026144"/>
    </source>
</evidence>
<evidence type="ECO:0000256" key="1">
    <source>
        <dbReference type="ARBA" id="ARBA00013184"/>
    </source>
</evidence>
<dbReference type="Gene3D" id="3.40.630.30">
    <property type="match status" value="1"/>
</dbReference>
<feature type="region of interest" description="Disordered" evidence="11">
    <location>
        <begin position="67"/>
        <end position="109"/>
    </location>
</feature>
<organism evidence="13 14">
    <name type="scientific">Triparma columacea</name>
    <dbReference type="NCBI Taxonomy" id="722753"/>
    <lineage>
        <taxon>Eukaryota</taxon>
        <taxon>Sar</taxon>
        <taxon>Stramenopiles</taxon>
        <taxon>Ochrophyta</taxon>
        <taxon>Bolidophyceae</taxon>
        <taxon>Parmales</taxon>
        <taxon>Triparmaceae</taxon>
        <taxon>Triparma</taxon>
    </lineage>
</organism>
<keyword evidence="5" id="KW-0012">Acyltransferase</keyword>
<dbReference type="GO" id="GO:0120518">
    <property type="term" value="F:protein N-terminal-methionine acetyltransferase activity"/>
    <property type="evidence" value="ECO:0007669"/>
    <property type="project" value="UniProtKB-EC"/>
</dbReference>
<dbReference type="OrthoDB" id="47374at2759"/>
<evidence type="ECO:0000256" key="10">
    <source>
        <dbReference type="ARBA" id="ARBA00048848"/>
    </source>
</evidence>
<accession>A0A9W7L9Y1</accession>
<dbReference type="GO" id="GO:0004402">
    <property type="term" value="F:histone acetyltransferase activity"/>
    <property type="evidence" value="ECO:0007669"/>
    <property type="project" value="TreeGrafter"/>
</dbReference>
<proteinExistence type="inferred from homology"/>
<comment type="catalytic activity">
    <reaction evidence="10">
        <text>N-terminal L-methionyl-[transmembrane protein] + acetyl-CoA = N-terminal N(alpha)-acetyl-L-methionyl-[transmembrane protein] + CoA + H(+)</text>
        <dbReference type="Rhea" id="RHEA:50604"/>
        <dbReference type="Rhea" id="RHEA-COMP:12745"/>
        <dbReference type="Rhea" id="RHEA-COMP:12746"/>
        <dbReference type="ChEBI" id="CHEBI:15378"/>
        <dbReference type="ChEBI" id="CHEBI:57287"/>
        <dbReference type="ChEBI" id="CHEBI:57288"/>
        <dbReference type="ChEBI" id="CHEBI:64731"/>
        <dbReference type="ChEBI" id="CHEBI:133414"/>
        <dbReference type="EC" id="2.3.1.259"/>
    </reaction>
</comment>
<reference evidence="14" key="1">
    <citation type="journal article" date="2023" name="Commun. Biol.">
        <title>Genome analysis of Parmales, the sister group of diatoms, reveals the evolutionary specialization of diatoms from phago-mixotrophs to photoautotrophs.</title>
        <authorList>
            <person name="Ban H."/>
            <person name="Sato S."/>
            <person name="Yoshikawa S."/>
            <person name="Yamada K."/>
            <person name="Nakamura Y."/>
            <person name="Ichinomiya M."/>
            <person name="Sato N."/>
            <person name="Blanc-Mathieu R."/>
            <person name="Endo H."/>
            <person name="Kuwata A."/>
            <person name="Ogata H."/>
        </authorList>
    </citation>
    <scope>NUCLEOTIDE SEQUENCE [LARGE SCALE GENOMIC DNA]</scope>
</reference>
<evidence type="ECO:0000256" key="11">
    <source>
        <dbReference type="SAM" id="MobiDB-lite"/>
    </source>
</evidence>
<sequence length="277" mass="30273">MAETELIWRQLGVEDRDDIEKLHLECFPVHYTPKFYDQAVLGYHTQRGVEHELFSLLAVRDDGRATGLEDGEVKGGGGDDEEVKGGDGDDGEVKGGDGNDGEGGESKDGDSLPQHLIAGAIISQFQRASTYTEYNLLDDTARYPLVAYIMTLASTSAYRRRGIASRLLSSCIDHAVSNRRCGAIYLHVITYNEAAIAFYSKNGFARVGTLLNYYLIDGRNYDAYLYVKYVNGGRAPRGLFDVFGDWVESAFDSVMGAFGFASGGGARKEGGKVQAED</sequence>
<evidence type="ECO:0000259" key="12">
    <source>
        <dbReference type="PROSITE" id="PS51186"/>
    </source>
</evidence>
<dbReference type="CDD" id="cd04301">
    <property type="entry name" value="NAT_SF"/>
    <property type="match status" value="1"/>
</dbReference>
<dbReference type="EMBL" id="BRYA01000137">
    <property type="protein sequence ID" value="GMI40835.1"/>
    <property type="molecule type" value="Genomic_DNA"/>
</dbReference>
<dbReference type="Pfam" id="PF00583">
    <property type="entry name" value="Acetyltransf_1"/>
    <property type="match status" value="1"/>
</dbReference>
<keyword evidence="4" id="KW-0156">Chromatin regulator</keyword>
<comment type="catalytic activity">
    <reaction evidence="9">
        <text>L-lysyl-[protein] + acetyl-CoA = N(6)-acetyl-L-lysyl-[protein] + CoA + H(+)</text>
        <dbReference type="Rhea" id="RHEA:45948"/>
        <dbReference type="Rhea" id="RHEA-COMP:9752"/>
        <dbReference type="Rhea" id="RHEA-COMP:10731"/>
        <dbReference type="ChEBI" id="CHEBI:15378"/>
        <dbReference type="ChEBI" id="CHEBI:29969"/>
        <dbReference type="ChEBI" id="CHEBI:57287"/>
        <dbReference type="ChEBI" id="CHEBI:57288"/>
        <dbReference type="ChEBI" id="CHEBI:61930"/>
        <dbReference type="EC" id="2.3.1.48"/>
    </reaction>
</comment>
<feature type="domain" description="N-acetyltransferase" evidence="12">
    <location>
        <begin position="6"/>
        <end position="231"/>
    </location>
</feature>
<dbReference type="SUPFAM" id="SSF55729">
    <property type="entry name" value="Acyl-CoA N-acyltransferases (Nat)"/>
    <property type="match status" value="1"/>
</dbReference>
<protein>
    <recommendedName>
        <fullName evidence="8">N-alpha-acetyltransferase 60</fullName>
        <ecNumber evidence="7">2.3.1.259</ecNumber>
        <ecNumber evidence="1">2.3.1.48</ecNumber>
    </recommendedName>
</protein>
<dbReference type="GO" id="GO:0007059">
    <property type="term" value="P:chromosome segregation"/>
    <property type="evidence" value="ECO:0007669"/>
    <property type="project" value="UniProtKB-KW"/>
</dbReference>
<feature type="compositionally biased region" description="Basic and acidic residues" evidence="11">
    <location>
        <begin position="83"/>
        <end position="97"/>
    </location>
</feature>
<dbReference type="PANTHER" id="PTHR14744">
    <property type="entry name" value="N-ALPHA-ACETYLTRANSFERASE 60"/>
    <property type="match status" value="1"/>
</dbReference>
<comment type="similarity">
    <text evidence="6">Belongs to the acetyltransferase family. NAA60 subfamily.</text>
</comment>
<keyword evidence="2" id="KW-0808">Transferase</keyword>
<evidence type="ECO:0000256" key="5">
    <source>
        <dbReference type="ARBA" id="ARBA00023315"/>
    </source>
</evidence>
<dbReference type="EC" id="2.3.1.48" evidence="1"/>
<dbReference type="AlphaFoldDB" id="A0A9W7L9Y1"/>
<evidence type="ECO:0000256" key="7">
    <source>
        <dbReference type="ARBA" id="ARBA00026111"/>
    </source>
</evidence>
<evidence type="ECO:0000313" key="13">
    <source>
        <dbReference type="EMBL" id="GMI40835.1"/>
    </source>
</evidence>
<evidence type="ECO:0000256" key="6">
    <source>
        <dbReference type="ARBA" id="ARBA00025774"/>
    </source>
</evidence>
<keyword evidence="3" id="KW-0159">Chromosome partition</keyword>
<keyword evidence="14" id="KW-1185">Reference proteome</keyword>